<accession>A0AAD7DF12</accession>
<feature type="domain" description="DUF6589" evidence="2">
    <location>
        <begin position="365"/>
        <end position="502"/>
    </location>
</feature>
<organism evidence="3 4">
    <name type="scientific">Mycena rosella</name>
    <name type="common">Pink bonnet</name>
    <name type="synonym">Agaricus rosellus</name>
    <dbReference type="NCBI Taxonomy" id="1033263"/>
    <lineage>
        <taxon>Eukaryota</taxon>
        <taxon>Fungi</taxon>
        <taxon>Dikarya</taxon>
        <taxon>Basidiomycota</taxon>
        <taxon>Agaricomycotina</taxon>
        <taxon>Agaricomycetes</taxon>
        <taxon>Agaricomycetidae</taxon>
        <taxon>Agaricales</taxon>
        <taxon>Marasmiineae</taxon>
        <taxon>Mycenaceae</taxon>
        <taxon>Mycena</taxon>
    </lineage>
</organism>
<proteinExistence type="predicted"/>
<dbReference type="EMBL" id="JARKIE010000083">
    <property type="protein sequence ID" value="KAJ7687950.1"/>
    <property type="molecule type" value="Genomic_DNA"/>
</dbReference>
<evidence type="ECO:0000313" key="4">
    <source>
        <dbReference type="Proteomes" id="UP001221757"/>
    </source>
</evidence>
<evidence type="ECO:0000256" key="1">
    <source>
        <dbReference type="SAM" id="MobiDB-lite"/>
    </source>
</evidence>
<feature type="region of interest" description="Disordered" evidence="1">
    <location>
        <begin position="182"/>
        <end position="201"/>
    </location>
</feature>
<name>A0AAD7DF12_MYCRO</name>
<protein>
    <recommendedName>
        <fullName evidence="2">DUF6589 domain-containing protein</fullName>
    </recommendedName>
</protein>
<feature type="compositionally biased region" description="Basic and acidic residues" evidence="1">
    <location>
        <begin position="182"/>
        <end position="193"/>
    </location>
</feature>
<keyword evidence="4" id="KW-1185">Reference proteome</keyword>
<dbReference type="AlphaFoldDB" id="A0AAD7DF12"/>
<gene>
    <name evidence="3" type="ORF">B0H17DRAFT_1135959</name>
</gene>
<sequence>MSNLNHPNPTDLYSLPPACAQARRTPATWPTHPSSTAGYAAAGSSADTTSLFQNKPATPIFWCRLLTTTASRARKRSKWEKMDHILGLITKDLEGMGNFLELLFHHRPHGTTDVRTKRHKAMVTAFLAGKSTVQMGHIIELIYNHRQSQPPTDSLDRQLAFSHKALVLVGKEARRKVGNLTRHDTADPTDRTKMRASTNGRAKDVDASKWDKLTESLSIPWIPKKIPDPGRYCVIQVGAISSFVLSRNRYANGYLALPLGVWQFACKSHVDEKRIFSRFGFTVHDTTARACLDSLSDASLSKLQESVADGVEKGEMRWQYVPDNVQEWCRYETFALVGKTSLKSEDCAPGAFDLQDHLNRAMKQARKTMTIESLCADIDWDYIHQLTALHWVRILVIFIPQLANLRKEVSAAFDSEKMTKLRLRHRISVVQPLGTNAERKTETAGMMRSILDYEQQMGLDEKALENLIITPRGDGASIAAIWGVKKYLAAHPSHYKAFRNRVPRYSTRVGLGLMQSQEIAMCPTDLKKVVFFPTSRSMTLFYEARVLVIWRIHFKAEDIITYFEIRTFQHQISTRCWVAARTLVRRYASQEAYHQALSGDFADSASEQMKIPRGTPWTAPIDVNVQRDGAIKMAEFFGILSGGVDWQLDGTNLPGRTYRRNLRANGPDRLVGPTVPIQYYPLPHFQNGPQFQAAALWDHTGDHSTHRKPPGGRLSKFQDQVDAQMMRKQDASAHKLRTRDPGPRSIPLPDISSTLAASGTARYQLSQSQARLGITTAPIIVDSSLSGPVYMTFQTPFMDEILREAVKAWIIDLADGPGASRHGFVIDGDHSVFRQGLLLETSTCLLTEMMLILIPIGMNRTKVLTQASSMHADPFPYMQHSSEDTFLLVVNLELVHCVPEMS</sequence>
<evidence type="ECO:0000313" key="3">
    <source>
        <dbReference type="EMBL" id="KAJ7687950.1"/>
    </source>
</evidence>
<comment type="caution">
    <text evidence="3">The sequence shown here is derived from an EMBL/GenBank/DDBJ whole genome shotgun (WGS) entry which is preliminary data.</text>
</comment>
<feature type="compositionally biased region" description="Basic and acidic residues" evidence="1">
    <location>
        <begin position="731"/>
        <end position="742"/>
    </location>
</feature>
<dbReference type="Pfam" id="PF20231">
    <property type="entry name" value="DUF6589"/>
    <property type="match status" value="1"/>
</dbReference>
<dbReference type="Proteomes" id="UP001221757">
    <property type="component" value="Unassembled WGS sequence"/>
</dbReference>
<dbReference type="InterPro" id="IPR046496">
    <property type="entry name" value="DUF6589"/>
</dbReference>
<reference evidence="3" key="1">
    <citation type="submission" date="2023-03" db="EMBL/GenBank/DDBJ databases">
        <title>Massive genome expansion in bonnet fungi (Mycena s.s.) driven by repeated elements and novel gene families across ecological guilds.</title>
        <authorList>
            <consortium name="Lawrence Berkeley National Laboratory"/>
            <person name="Harder C.B."/>
            <person name="Miyauchi S."/>
            <person name="Viragh M."/>
            <person name="Kuo A."/>
            <person name="Thoen E."/>
            <person name="Andreopoulos B."/>
            <person name="Lu D."/>
            <person name="Skrede I."/>
            <person name="Drula E."/>
            <person name="Henrissat B."/>
            <person name="Morin E."/>
            <person name="Kohler A."/>
            <person name="Barry K."/>
            <person name="LaButti K."/>
            <person name="Morin E."/>
            <person name="Salamov A."/>
            <person name="Lipzen A."/>
            <person name="Mereny Z."/>
            <person name="Hegedus B."/>
            <person name="Baldrian P."/>
            <person name="Stursova M."/>
            <person name="Weitz H."/>
            <person name="Taylor A."/>
            <person name="Grigoriev I.V."/>
            <person name="Nagy L.G."/>
            <person name="Martin F."/>
            <person name="Kauserud H."/>
        </authorList>
    </citation>
    <scope>NUCLEOTIDE SEQUENCE</scope>
    <source>
        <strain evidence="3">CBHHK067</strain>
    </source>
</reference>
<feature type="region of interest" description="Disordered" evidence="1">
    <location>
        <begin position="731"/>
        <end position="751"/>
    </location>
</feature>
<evidence type="ECO:0000259" key="2">
    <source>
        <dbReference type="Pfam" id="PF20231"/>
    </source>
</evidence>